<organism evidence="2 3">
    <name type="scientific">candidate division WS6 bacterium OLB20</name>
    <dbReference type="NCBI Taxonomy" id="1617426"/>
    <lineage>
        <taxon>Bacteria</taxon>
        <taxon>Candidatus Dojkabacteria</taxon>
    </lineage>
</organism>
<dbReference type="AlphaFoldDB" id="A0A136M103"/>
<gene>
    <name evidence="2" type="ORF">TR69_WS6001000033</name>
</gene>
<sequence length="317" mass="34736">MNQQTQPMQENSVTSAPSSGSGNLLKLLIGCFAAVTCLGICIVIAFFALTYAGINEAQNTARDTIRRAAGQDINVAMADYFSQYGTYPEKIVLGNDTITVSGDEGLVSVNSDTSFLSGTQELDFNSVFANENDLNKSEWCIAPYLSDGYAIAFRLEDGSWFNFGTSATPCEEAALDDRNAEIEDLYENTSDELRRRQPGLRDGSRHEILRYMERDLADFVNTNGSYPTALVLTQNQYFFTGEDTANFSGEWNESYTDPGITGEVTLNSSNRTAGSTTPDSTAYCYFLDRDGEFALGAKSEDDRSWINVGTSSELCSD</sequence>
<keyword evidence="1" id="KW-0472">Membrane</keyword>
<dbReference type="STRING" id="1617426.TR69_WS6001000033"/>
<keyword evidence="1" id="KW-0812">Transmembrane</keyword>
<dbReference type="EMBL" id="JYNZ01000001">
    <property type="protein sequence ID" value="KXK27589.1"/>
    <property type="molecule type" value="Genomic_DNA"/>
</dbReference>
<dbReference type="Proteomes" id="UP000070457">
    <property type="component" value="Unassembled WGS sequence"/>
</dbReference>
<accession>A0A136M103</accession>
<comment type="caution">
    <text evidence="2">The sequence shown here is derived from an EMBL/GenBank/DDBJ whole genome shotgun (WGS) entry which is preliminary data.</text>
</comment>
<reference evidence="2 3" key="1">
    <citation type="submission" date="2015-02" db="EMBL/GenBank/DDBJ databases">
        <title>Improved understanding of the partial-nitritation anammox process through 23 genomes representing the majority of the microbial community.</title>
        <authorList>
            <person name="Speth D.R."/>
            <person name="In T Zandt M."/>
            <person name="Guerrero Cruz S."/>
            <person name="Jetten M.S."/>
            <person name="Dutilh B.E."/>
        </authorList>
    </citation>
    <scope>NUCLEOTIDE SEQUENCE [LARGE SCALE GENOMIC DNA]</scope>
    <source>
        <strain evidence="2">OLB20</strain>
    </source>
</reference>
<proteinExistence type="predicted"/>
<evidence type="ECO:0000256" key="1">
    <source>
        <dbReference type="SAM" id="Phobius"/>
    </source>
</evidence>
<protein>
    <submittedName>
        <fullName evidence="2">Uncharacterized protein</fullName>
    </submittedName>
</protein>
<evidence type="ECO:0000313" key="2">
    <source>
        <dbReference type="EMBL" id="KXK27589.1"/>
    </source>
</evidence>
<evidence type="ECO:0000313" key="3">
    <source>
        <dbReference type="Proteomes" id="UP000070457"/>
    </source>
</evidence>
<name>A0A136M103_9BACT</name>
<keyword evidence="1" id="KW-1133">Transmembrane helix</keyword>
<feature type="transmembrane region" description="Helical" evidence="1">
    <location>
        <begin position="27"/>
        <end position="52"/>
    </location>
</feature>